<dbReference type="InterPro" id="IPR033399">
    <property type="entry name" value="TP_0789-like"/>
</dbReference>
<protein>
    <recommendedName>
        <fullName evidence="1">Uncharacterized protein TP-0789 domain-containing protein</fullName>
    </recommendedName>
</protein>
<keyword evidence="3" id="KW-1185">Reference proteome</keyword>
<comment type="caution">
    <text evidence="2">The sequence shown here is derived from an EMBL/GenBank/DDBJ whole genome shotgun (WGS) entry which is preliminary data.</text>
</comment>
<dbReference type="Proteomes" id="UP000237350">
    <property type="component" value="Unassembled WGS sequence"/>
</dbReference>
<gene>
    <name evidence="2" type="ORF">AU468_10300</name>
</gene>
<organism evidence="2 3">
    <name type="scientific">Alkalispirochaeta sphaeroplastigenens</name>
    <dbReference type="NCBI Taxonomy" id="1187066"/>
    <lineage>
        <taxon>Bacteria</taxon>
        <taxon>Pseudomonadati</taxon>
        <taxon>Spirochaetota</taxon>
        <taxon>Spirochaetia</taxon>
        <taxon>Spirochaetales</taxon>
        <taxon>Spirochaetaceae</taxon>
        <taxon>Alkalispirochaeta</taxon>
    </lineage>
</organism>
<dbReference type="RefSeq" id="WP_103680650.1">
    <property type="nucleotide sequence ID" value="NZ_LPWH01000093.1"/>
</dbReference>
<reference evidence="3" key="1">
    <citation type="submission" date="2015-12" db="EMBL/GenBank/DDBJ databases">
        <authorList>
            <person name="Lodha T.D."/>
            <person name="Chintalapati S."/>
            <person name="Chintalapati V.R."/>
            <person name="Sravanthi T."/>
        </authorList>
    </citation>
    <scope>NUCLEOTIDE SEQUENCE [LARGE SCALE GENOMIC DNA]</scope>
    <source>
        <strain evidence="3">JC133</strain>
    </source>
</reference>
<proteinExistence type="predicted"/>
<evidence type="ECO:0000313" key="3">
    <source>
        <dbReference type="Proteomes" id="UP000237350"/>
    </source>
</evidence>
<accession>A0A2S4JJQ0</accession>
<feature type="domain" description="Uncharacterized protein TP-0789" evidence="1">
    <location>
        <begin position="80"/>
        <end position="259"/>
    </location>
</feature>
<evidence type="ECO:0000259" key="1">
    <source>
        <dbReference type="Pfam" id="PF17131"/>
    </source>
</evidence>
<dbReference type="CDD" id="cd16329">
    <property type="entry name" value="LolA_like"/>
    <property type="match status" value="1"/>
</dbReference>
<dbReference type="EMBL" id="LPWH01000093">
    <property type="protein sequence ID" value="POQ99690.1"/>
    <property type="molecule type" value="Genomic_DNA"/>
</dbReference>
<dbReference type="OrthoDB" id="9803781at2"/>
<evidence type="ECO:0000313" key="2">
    <source>
        <dbReference type="EMBL" id="POQ99690.1"/>
    </source>
</evidence>
<name>A0A2S4JJQ0_9SPIO</name>
<dbReference type="AlphaFoldDB" id="A0A2S4JJQ0"/>
<sequence length="260" mass="29946">MHRGEHSTLPSLLLRSPGALLLALTIFLPLPVSGETPQASYIISRMEENQTHPTSYLEGYIIITDRFGQRRSSYIAHTRGTDRFLLEFTSRNEAGQRVLRRDGDLYLYYPDARETIRLTGAALRDSLVGSDISYEDMTGGRGLSQDYDFTLLGEEEIHGRGTFKIELLARRPTVAYPRQIFWVDREYFVLRRSEQYARSGRILKVTEVLETRREGPYHFPSRLRITDQTRRSRGTELALTTVRIGIDLPGDIFSLDRLTW</sequence>
<dbReference type="Pfam" id="PF17131">
    <property type="entry name" value="LolA_like"/>
    <property type="match status" value="1"/>
</dbReference>
<dbReference type="Gene3D" id="2.50.20.10">
    <property type="entry name" value="Lipoprotein localisation LolA/LolB/LppX"/>
    <property type="match status" value="1"/>
</dbReference>